<reference evidence="1 4" key="3">
    <citation type="submission" date="2016-04" db="EMBL/GenBank/DDBJ databases">
        <title>Complete genome sequence of Thermococcus chitonophagus type strain GC74.</title>
        <authorList>
            <person name="Oger P.M."/>
        </authorList>
    </citation>
    <scope>NUCLEOTIDE SEQUENCE [LARGE SCALE GENOMIC DNA]</scope>
    <source>
        <strain evidence="1 4">GC74</strain>
    </source>
</reference>
<dbReference type="EMBL" id="CP015193">
    <property type="protein sequence ID" value="ASJ17099.1"/>
    <property type="molecule type" value="Genomic_DNA"/>
</dbReference>
<dbReference type="KEGG" id="tch:CHITON_0925"/>
<evidence type="ECO:0000313" key="1">
    <source>
        <dbReference type="EMBL" id="ASJ17099.1"/>
    </source>
</evidence>
<evidence type="ECO:0000313" key="4">
    <source>
        <dbReference type="Proteomes" id="UP000250189"/>
    </source>
</evidence>
<sequence length="209" mass="24138">MLENRKVLDNNDVSMLMLYLHYSAFKKVGAEHPEIQPLTKKIARALENAIDYKMNQLLENGMVFWDVYFIDTIEGKRPLDIKNTKFKFYVDEILSAVAVTNAIGEEVHIVSDNIYTVRVYGKFAKRFSAFVKMMLEHRTSSLNTNLKLKIKRDSLILVPHEAYIPVVKKMLVKSKEVRVVFYAPSESAKDMWPELAGFSERIANFLTNP</sequence>
<dbReference type="Proteomes" id="UP000093069">
    <property type="component" value="Chromosome I"/>
</dbReference>
<dbReference type="Proteomes" id="UP000250189">
    <property type="component" value="Chromosome"/>
</dbReference>
<keyword evidence="4" id="KW-1185">Reference proteome</keyword>
<dbReference type="EMBL" id="LN999010">
    <property type="protein sequence ID" value="CUX77704.1"/>
    <property type="molecule type" value="Genomic_DNA"/>
</dbReference>
<reference evidence="2" key="1">
    <citation type="submission" date="2016-01" db="EMBL/GenBank/DDBJ databases">
        <authorList>
            <person name="McClelland M."/>
            <person name="Jain A."/>
            <person name="Saraogi P."/>
            <person name="Mendelson R."/>
            <person name="Westerman R."/>
            <person name="SanMiguel P."/>
            <person name="Csonka L."/>
        </authorList>
    </citation>
    <scope>NUCLEOTIDE SEQUENCE</scope>
    <source>
        <strain evidence="2">1</strain>
    </source>
</reference>
<protein>
    <submittedName>
        <fullName evidence="2">Uncharacterized protein</fullName>
    </submittedName>
</protein>
<accession>A0A170SJC2</accession>
<gene>
    <name evidence="1" type="ORF">A3L04_08470</name>
    <name evidence="2" type="ORF">CHITON_0925</name>
</gene>
<dbReference type="AlphaFoldDB" id="A0A170SJC2"/>
<reference evidence="3" key="2">
    <citation type="submission" date="2016-01" db="EMBL/GenBank/DDBJ databases">
        <authorList>
            <person name="Vorgias C.E."/>
        </authorList>
    </citation>
    <scope>NUCLEOTIDE SEQUENCE [LARGE SCALE GENOMIC DNA]</scope>
</reference>
<proteinExistence type="predicted"/>
<evidence type="ECO:0000313" key="3">
    <source>
        <dbReference type="Proteomes" id="UP000093069"/>
    </source>
</evidence>
<evidence type="ECO:0000313" key="2">
    <source>
        <dbReference type="EMBL" id="CUX77704.1"/>
    </source>
</evidence>
<name>A0A170SJC2_9EURY</name>
<organism evidence="2 3">
    <name type="scientific">Thermococcus chitonophagus</name>
    <dbReference type="NCBI Taxonomy" id="54262"/>
    <lineage>
        <taxon>Archaea</taxon>
        <taxon>Methanobacteriati</taxon>
        <taxon>Methanobacteriota</taxon>
        <taxon>Thermococci</taxon>
        <taxon>Thermococcales</taxon>
        <taxon>Thermococcaceae</taxon>
        <taxon>Thermococcus</taxon>
    </lineage>
</organism>